<dbReference type="RefSeq" id="WP_132320265.1">
    <property type="nucleotide sequence ID" value="NZ_FWZT01000011.1"/>
</dbReference>
<evidence type="ECO:0000313" key="8">
    <source>
        <dbReference type="EMBL" id="SMF36217.1"/>
    </source>
</evidence>
<accession>A0A1Y6C429</accession>
<dbReference type="AlphaFoldDB" id="A0A1Y6C429"/>
<dbReference type="STRING" id="1513793.SAMN06296036_11112"/>
<evidence type="ECO:0000259" key="7">
    <source>
        <dbReference type="PROSITE" id="PS50110"/>
    </source>
</evidence>
<dbReference type="SUPFAM" id="SSF55874">
    <property type="entry name" value="ATPase domain of HSP90 chaperone/DNA topoisomerase II/histidine kinase"/>
    <property type="match status" value="1"/>
</dbReference>
<dbReference type="PROSITE" id="PS50109">
    <property type="entry name" value="HIS_KIN"/>
    <property type="match status" value="1"/>
</dbReference>
<dbReference type="InterPro" id="IPR004358">
    <property type="entry name" value="Sig_transdc_His_kin-like_C"/>
</dbReference>
<dbReference type="Gene3D" id="1.10.287.130">
    <property type="match status" value="1"/>
</dbReference>
<dbReference type="PANTHER" id="PTHR45339">
    <property type="entry name" value="HYBRID SIGNAL TRANSDUCTION HISTIDINE KINASE J"/>
    <property type="match status" value="1"/>
</dbReference>
<keyword evidence="4" id="KW-0902">Two-component regulatory system</keyword>
<keyword evidence="8" id="KW-0808">Transferase</keyword>
<dbReference type="PANTHER" id="PTHR45339:SF1">
    <property type="entry name" value="HYBRID SIGNAL TRANSDUCTION HISTIDINE KINASE J"/>
    <property type="match status" value="1"/>
</dbReference>
<dbReference type="SUPFAM" id="SSF52172">
    <property type="entry name" value="CheY-like"/>
    <property type="match status" value="2"/>
</dbReference>
<dbReference type="Pfam" id="PF02518">
    <property type="entry name" value="HATPase_c"/>
    <property type="match status" value="1"/>
</dbReference>
<dbReference type="SMART" id="SM00387">
    <property type="entry name" value="HATPase_c"/>
    <property type="match status" value="1"/>
</dbReference>
<proteinExistence type="predicted"/>
<dbReference type="SMART" id="SM00448">
    <property type="entry name" value="REC"/>
    <property type="match status" value="1"/>
</dbReference>
<dbReference type="SUPFAM" id="SSF47384">
    <property type="entry name" value="Homodimeric domain of signal transducing histidine kinase"/>
    <property type="match status" value="1"/>
</dbReference>
<feature type="domain" description="Histidine kinase" evidence="6">
    <location>
        <begin position="141"/>
        <end position="362"/>
    </location>
</feature>
<dbReference type="PRINTS" id="PR00344">
    <property type="entry name" value="BCTRLSENSOR"/>
</dbReference>
<keyword evidence="3 5" id="KW-0597">Phosphoprotein</keyword>
<dbReference type="Gene3D" id="3.40.50.2300">
    <property type="match status" value="2"/>
</dbReference>
<name>A0A1Y6C429_9BACT</name>
<dbReference type="GO" id="GO:0000155">
    <property type="term" value="F:phosphorelay sensor kinase activity"/>
    <property type="evidence" value="ECO:0007669"/>
    <property type="project" value="InterPro"/>
</dbReference>
<dbReference type="CDD" id="cd17546">
    <property type="entry name" value="REC_hyHK_CKI1_RcsC-like"/>
    <property type="match status" value="1"/>
</dbReference>
<dbReference type="Pfam" id="PF00512">
    <property type="entry name" value="HisKA"/>
    <property type="match status" value="1"/>
</dbReference>
<dbReference type="CDD" id="cd00082">
    <property type="entry name" value="HisKA"/>
    <property type="match status" value="1"/>
</dbReference>
<evidence type="ECO:0000256" key="5">
    <source>
        <dbReference type="PROSITE-ProRule" id="PRU00169"/>
    </source>
</evidence>
<dbReference type="CDD" id="cd16922">
    <property type="entry name" value="HATPase_EvgS-ArcB-TorS-like"/>
    <property type="match status" value="1"/>
</dbReference>
<feature type="domain" description="Response regulatory" evidence="7">
    <location>
        <begin position="501"/>
        <end position="620"/>
    </location>
</feature>
<dbReference type="EMBL" id="FWZT01000011">
    <property type="protein sequence ID" value="SMF36217.1"/>
    <property type="molecule type" value="Genomic_DNA"/>
</dbReference>
<dbReference type="InterPro" id="IPR036890">
    <property type="entry name" value="HATPase_C_sf"/>
</dbReference>
<evidence type="ECO:0000256" key="4">
    <source>
        <dbReference type="ARBA" id="ARBA00023012"/>
    </source>
</evidence>
<dbReference type="Gene3D" id="3.30.565.10">
    <property type="entry name" value="Histidine kinase-like ATPase, C-terminal domain"/>
    <property type="match status" value="1"/>
</dbReference>
<evidence type="ECO:0000256" key="3">
    <source>
        <dbReference type="ARBA" id="ARBA00022553"/>
    </source>
</evidence>
<evidence type="ECO:0000313" key="9">
    <source>
        <dbReference type="Proteomes" id="UP000192907"/>
    </source>
</evidence>
<gene>
    <name evidence="8" type="ORF">SAMN06296036_11112</name>
</gene>
<dbReference type="EC" id="2.7.13.3" evidence="2"/>
<organism evidence="8 9">
    <name type="scientific">Pseudobacteriovorax antillogorgiicola</name>
    <dbReference type="NCBI Taxonomy" id="1513793"/>
    <lineage>
        <taxon>Bacteria</taxon>
        <taxon>Pseudomonadati</taxon>
        <taxon>Bdellovibrionota</taxon>
        <taxon>Oligoflexia</taxon>
        <taxon>Oligoflexales</taxon>
        <taxon>Pseudobacteriovoracaceae</taxon>
        <taxon>Pseudobacteriovorax</taxon>
    </lineage>
</organism>
<dbReference type="InterPro" id="IPR036097">
    <property type="entry name" value="HisK_dim/P_sf"/>
</dbReference>
<dbReference type="InterPro" id="IPR005467">
    <property type="entry name" value="His_kinase_dom"/>
</dbReference>
<dbReference type="InterPro" id="IPR003661">
    <property type="entry name" value="HisK_dim/P_dom"/>
</dbReference>
<dbReference type="InterPro" id="IPR003594">
    <property type="entry name" value="HATPase_dom"/>
</dbReference>
<evidence type="ECO:0000256" key="2">
    <source>
        <dbReference type="ARBA" id="ARBA00012438"/>
    </source>
</evidence>
<dbReference type="Proteomes" id="UP000192907">
    <property type="component" value="Unassembled WGS sequence"/>
</dbReference>
<dbReference type="FunFam" id="3.30.565.10:FF:000010">
    <property type="entry name" value="Sensor histidine kinase RcsC"/>
    <property type="match status" value="1"/>
</dbReference>
<dbReference type="PROSITE" id="PS50110">
    <property type="entry name" value="RESPONSE_REGULATORY"/>
    <property type="match status" value="1"/>
</dbReference>
<sequence length="632" mass="70408">MTWSSSCEAKLRLLIVGDLPAFLWAEFSQFEIYPGKQLIHLIRDQQDFQLPNCDAILLTDPQESDIEILSQNLVDLAQAPVLVYTTSEALYFPLLALGVQDIVRLDSHVAHERVIRKAVLRFQRELEFRSAESEQELFLARLVHDLRAPISTIVGISNLLQEETHAKEQDHRLDALDRSSKFLLKLVNHTLDVAKIRSGKISLKSEAFTFDSIVQDIEAIFRPKIIEKNISLVRSITGQVSSMIRSDPDKVSQILMNLLSNSIKFTPPGGQIGLDIHLKESVSGVSATIRVSDTGIGISEENQRKIFDNYQQASSHTSRHFGGTGLGLGIVKSIVEALKGSITVESELGKGSTFTCVIPFEIDDYSKPIILCAAEESRLHDYMKVFFKEEGYQVLRAPTLARAKESLASGAVDFLVTDLSSPDGVGQKLIDDVGQNLPIPVAVVSSSFSDQDRSRFASRGVATFSKAEDFRMPLLQHFKSRATKHPQVDLDSISIVERPLSILVADDGDDVKLILRAFFKKTQFVTVYVSNGYEAVEMAKKQKFDLVLLDLHMPIMDGDEAIKFIRNGQSRFQNAELPVIAMTAATLDQDVKRCLELGFTAHLPKPLDKTRLFQLLGELYPQQTRAQKAGLV</sequence>
<comment type="catalytic activity">
    <reaction evidence="1">
        <text>ATP + protein L-histidine = ADP + protein N-phospho-L-histidine.</text>
        <dbReference type="EC" id="2.7.13.3"/>
    </reaction>
</comment>
<evidence type="ECO:0000259" key="6">
    <source>
        <dbReference type="PROSITE" id="PS50109"/>
    </source>
</evidence>
<dbReference type="OrthoDB" id="9810730at2"/>
<feature type="modified residue" description="4-aspartylphosphate" evidence="5">
    <location>
        <position position="550"/>
    </location>
</feature>
<reference evidence="9" key="1">
    <citation type="submission" date="2017-04" db="EMBL/GenBank/DDBJ databases">
        <authorList>
            <person name="Varghese N."/>
            <person name="Submissions S."/>
        </authorList>
    </citation>
    <scope>NUCLEOTIDE SEQUENCE [LARGE SCALE GENOMIC DNA]</scope>
    <source>
        <strain evidence="9">RKEM611</strain>
    </source>
</reference>
<keyword evidence="9" id="KW-1185">Reference proteome</keyword>
<dbReference type="InterPro" id="IPR001789">
    <property type="entry name" value="Sig_transdc_resp-reg_receiver"/>
</dbReference>
<keyword evidence="8" id="KW-0418">Kinase</keyword>
<dbReference type="Pfam" id="PF00072">
    <property type="entry name" value="Response_reg"/>
    <property type="match status" value="1"/>
</dbReference>
<dbReference type="InterPro" id="IPR011006">
    <property type="entry name" value="CheY-like_superfamily"/>
</dbReference>
<evidence type="ECO:0000256" key="1">
    <source>
        <dbReference type="ARBA" id="ARBA00000085"/>
    </source>
</evidence>
<dbReference type="SMART" id="SM00388">
    <property type="entry name" value="HisKA"/>
    <property type="match status" value="1"/>
</dbReference>
<protein>
    <recommendedName>
        <fullName evidence="2">histidine kinase</fullName>
        <ecNumber evidence="2">2.7.13.3</ecNumber>
    </recommendedName>
</protein>